<keyword evidence="4" id="KW-0009">Actin-binding</keyword>
<dbReference type="SUPFAM" id="SSF48464">
    <property type="entry name" value="ENTH/VHS domain"/>
    <property type="match status" value="1"/>
</dbReference>
<dbReference type="CDD" id="cd17006">
    <property type="entry name" value="ANTH_N_HIP1_like"/>
    <property type="match status" value="1"/>
</dbReference>
<evidence type="ECO:0000256" key="2">
    <source>
        <dbReference type="ARBA" id="ARBA00010135"/>
    </source>
</evidence>
<evidence type="ECO:0000256" key="3">
    <source>
        <dbReference type="ARBA" id="ARBA00022490"/>
    </source>
</evidence>
<dbReference type="InterPro" id="IPR011417">
    <property type="entry name" value="ANTH_dom"/>
</dbReference>
<evidence type="ECO:0000256" key="5">
    <source>
        <dbReference type="SAM" id="Coils"/>
    </source>
</evidence>
<feature type="coiled-coil region" evidence="5">
    <location>
        <begin position="802"/>
        <end position="1027"/>
    </location>
</feature>
<dbReference type="InterPro" id="IPR008942">
    <property type="entry name" value="ENTH_VHS"/>
</dbReference>
<dbReference type="GO" id="GO:0035615">
    <property type="term" value="F:clathrin adaptor activity"/>
    <property type="evidence" value="ECO:0007669"/>
    <property type="project" value="TreeGrafter"/>
</dbReference>
<organism evidence="9 10">
    <name type="scientific">Euphydryas editha</name>
    <name type="common">Edith's checkerspot</name>
    <dbReference type="NCBI Taxonomy" id="104508"/>
    <lineage>
        <taxon>Eukaryota</taxon>
        <taxon>Metazoa</taxon>
        <taxon>Ecdysozoa</taxon>
        <taxon>Arthropoda</taxon>
        <taxon>Hexapoda</taxon>
        <taxon>Insecta</taxon>
        <taxon>Pterygota</taxon>
        <taxon>Neoptera</taxon>
        <taxon>Endopterygota</taxon>
        <taxon>Lepidoptera</taxon>
        <taxon>Glossata</taxon>
        <taxon>Ditrysia</taxon>
        <taxon>Papilionoidea</taxon>
        <taxon>Nymphalidae</taxon>
        <taxon>Nymphalinae</taxon>
        <taxon>Euphydryas</taxon>
    </lineage>
</organism>
<feature type="domain" description="I/LWEQ" evidence="8">
    <location>
        <begin position="1169"/>
        <end position="1406"/>
    </location>
</feature>
<dbReference type="Pfam" id="PF07651">
    <property type="entry name" value="ANTH"/>
    <property type="match status" value="1"/>
</dbReference>
<dbReference type="PANTHER" id="PTHR10407:SF15">
    <property type="entry name" value="HUNTINGTIN INTERACTING PROTEIN 1"/>
    <property type="match status" value="1"/>
</dbReference>
<name>A0AAU9UA89_EUPED</name>
<dbReference type="GO" id="GO:0030864">
    <property type="term" value="C:cortical actin cytoskeleton"/>
    <property type="evidence" value="ECO:0007669"/>
    <property type="project" value="TreeGrafter"/>
</dbReference>
<evidence type="ECO:0000313" key="9">
    <source>
        <dbReference type="EMBL" id="CAH2096013.1"/>
    </source>
</evidence>
<evidence type="ECO:0000259" key="8">
    <source>
        <dbReference type="PROSITE" id="PS50945"/>
    </source>
</evidence>
<evidence type="ECO:0000256" key="6">
    <source>
        <dbReference type="SAM" id="MobiDB-lite"/>
    </source>
</evidence>
<protein>
    <recommendedName>
        <fullName evidence="11">Huntingtin-interacting protein 1</fullName>
    </recommendedName>
</protein>
<dbReference type="GO" id="GO:0007015">
    <property type="term" value="P:actin filament organization"/>
    <property type="evidence" value="ECO:0007669"/>
    <property type="project" value="TreeGrafter"/>
</dbReference>
<dbReference type="InterPro" id="IPR035964">
    <property type="entry name" value="I/LWEQ_dom_sf"/>
</dbReference>
<dbReference type="GO" id="GO:0043325">
    <property type="term" value="F:phosphatidylinositol-3,4-bisphosphate binding"/>
    <property type="evidence" value="ECO:0007669"/>
    <property type="project" value="TreeGrafter"/>
</dbReference>
<sequence length="1419" mass="159410">MANPTEKRFYQLTLAIQKAINSIETPVKEKHVRSTIIGTFQEQSAVTYWMVAIRLPLQDNRIVSWKFCHVTHKLLREGHPACLDDSQRHIGMIENLGKLWVHLREGYGRLIHLYCNLLVTKLKFHARNPRFPGNMQLTVDELDAIAENDVNNYFQLCVELFDYLDDILNLQAAVFDSLGNARANSMTASGQCRLAALIPCAQDSSHIYDCNVRLLFRLHAALPPDVLAGHRERFRQQFKKLSSFYKHASSLQYYRNLLTLPVLPSNPPNFLLQSDFGTYVTPVVSIPEMPPDEVDAVGSLIDTSDSFSQVSSSASPEQAAEPAPDPILERDRLIDHLQNELKRMRTEVSQILQERNTMLGSMREHCTRMESQLRATKNELEEEKQKAEVLLVETPEIKKKLSQTEERAKVLDEKFQKLKSAYTQLREEHITLIRQKAEVDKQTSSLRAAAAQHESAKTMLQQQLNDRMKDVELLQQSASSSEEIEAYKSELTNLRSELEQSRQKEVELEALRASMEALEIDHKTATTELQEKLTVMANDLKEMTENNEKLKQEMGEKDIECSKVKEELIVLRQRSGDEYKKVIEEKEDALKQLSELKQQYQQEKEEQIRYTNNLQADLETLQIKMNDTQSSFEQQCNKLNEELIEKNEQFENMVKKKEIEVEEVVQKVVLLQTNLDNIKSNNGKLIQEQTEEIINLRENLSEITQNKELSDIRIKDLEAQIKTLNNQLEEENQEKIKLTNSLFEKSKEISELENKIKSLLETENIKDAQIKELKHSKDEELKEQFAAVANLEKCIQTKDDILTDLKSKYEEVTAKFEQQSAEIEAIKNEHTNEIQTFENKLEKLSVEKDEIVYERAILIDEKQGLENLVTELKDTETNLRDQLEQALKTNTKLKTSLEQEIESLKSEYECTTSEKDNEIKILTERLQSNEKDYQMAISDKDEFKTKVEELEQLLNKEREDRIHAMNEKNSEVQLIEARLEHAESERLNAECELQDLLQQNTILEADMGSLKIQLDEAKQAIKKQTNKLVTCAGETALEMTNDALSAFENSSAQDANKLAAELATKAFEELMKNTRIEGKEEEVAKSAIFAAHNAVKLSAYIMDLSNITTDIELADSLQSSCRELLSSSAQCLAGVARGAGGAAGGVDGAGGGACVAARSSVAAAVRAAERAERLAAGARCVDDELADMDRAIEAAAGEIEKMLAASRAGDTGIKLEVNEKILDACTTLMAAVKILVQDSRKLQNELGDPKTRQKMYRRNPQWSEGLISASKAVVFAAKLLVSSADEAVGAAGRVEGVSAAAHEVAASTAQLVAASRARAPPAAPALASLTHASRAVAAAAGAVVAAVRGASALVRDQEALDTSALSLTATRRLEMESKVRALELESALDAERARLAALRKRHYHLAQLQENEKVTNGEE</sequence>
<dbReference type="GO" id="GO:0080025">
    <property type="term" value="F:phosphatidylinositol-3,5-bisphosphate binding"/>
    <property type="evidence" value="ECO:0007669"/>
    <property type="project" value="TreeGrafter"/>
</dbReference>
<reference evidence="9" key="1">
    <citation type="submission" date="2022-03" db="EMBL/GenBank/DDBJ databases">
        <authorList>
            <person name="Tunstrom K."/>
        </authorList>
    </citation>
    <scope>NUCLEOTIDE SEQUENCE</scope>
</reference>
<dbReference type="InterPro" id="IPR002558">
    <property type="entry name" value="ILWEQ_dom"/>
</dbReference>
<evidence type="ECO:0000313" key="10">
    <source>
        <dbReference type="Proteomes" id="UP001153954"/>
    </source>
</evidence>
<evidence type="ECO:0008006" key="11">
    <source>
        <dbReference type="Google" id="ProtNLM"/>
    </source>
</evidence>
<proteinExistence type="inferred from homology"/>
<dbReference type="PROSITE" id="PS50942">
    <property type="entry name" value="ENTH"/>
    <property type="match status" value="1"/>
</dbReference>
<accession>A0AAU9UA89</accession>
<dbReference type="SMART" id="SM00307">
    <property type="entry name" value="ILWEQ"/>
    <property type="match status" value="1"/>
</dbReference>
<dbReference type="PANTHER" id="PTHR10407">
    <property type="entry name" value="HUNTINGTIN INTERACTING PROTEIN 1"/>
    <property type="match status" value="1"/>
</dbReference>
<feature type="coiled-coil region" evidence="5">
    <location>
        <begin position="327"/>
        <end position="428"/>
    </location>
</feature>
<dbReference type="GO" id="GO:0048268">
    <property type="term" value="P:clathrin coat assembly"/>
    <property type="evidence" value="ECO:0007669"/>
    <property type="project" value="TreeGrafter"/>
</dbReference>
<dbReference type="SUPFAM" id="SSF109885">
    <property type="entry name" value="I/LWEQ domain"/>
    <property type="match status" value="1"/>
</dbReference>
<dbReference type="FunFam" id="1.25.40.90:FF:000012">
    <property type="entry name" value="Huntingtin interacting protein 1-related"/>
    <property type="match status" value="1"/>
</dbReference>
<keyword evidence="3" id="KW-0963">Cytoplasm</keyword>
<dbReference type="PROSITE" id="PS50945">
    <property type="entry name" value="I_LWEQ"/>
    <property type="match status" value="1"/>
</dbReference>
<dbReference type="EMBL" id="CAKOGL010000016">
    <property type="protein sequence ID" value="CAH2096013.1"/>
    <property type="molecule type" value="Genomic_DNA"/>
</dbReference>
<gene>
    <name evidence="9" type="ORF">EEDITHA_LOCUS11399</name>
</gene>
<dbReference type="Gene3D" id="1.20.5.1700">
    <property type="match status" value="1"/>
</dbReference>
<keyword evidence="10" id="KW-1185">Reference proteome</keyword>
<feature type="region of interest" description="Disordered" evidence="6">
    <location>
        <begin position="306"/>
        <end position="326"/>
    </location>
</feature>
<dbReference type="GO" id="GO:0030136">
    <property type="term" value="C:clathrin-coated vesicle"/>
    <property type="evidence" value="ECO:0007669"/>
    <property type="project" value="TreeGrafter"/>
</dbReference>
<dbReference type="GO" id="GO:0051015">
    <property type="term" value="F:actin filament binding"/>
    <property type="evidence" value="ECO:0007669"/>
    <property type="project" value="TreeGrafter"/>
</dbReference>
<feature type="compositionally biased region" description="Low complexity" evidence="6">
    <location>
        <begin position="306"/>
        <end position="322"/>
    </location>
</feature>
<dbReference type="Proteomes" id="UP001153954">
    <property type="component" value="Unassembled WGS sequence"/>
</dbReference>
<dbReference type="Gene3D" id="1.20.1410.10">
    <property type="entry name" value="I/LWEQ domain"/>
    <property type="match status" value="1"/>
</dbReference>
<dbReference type="GO" id="GO:0006897">
    <property type="term" value="P:endocytosis"/>
    <property type="evidence" value="ECO:0007669"/>
    <property type="project" value="InterPro"/>
</dbReference>
<feature type="domain" description="ENTH" evidence="7">
    <location>
        <begin position="4"/>
        <end position="132"/>
    </location>
</feature>
<comment type="similarity">
    <text evidence="2">Belongs to the SLA2 family.</text>
</comment>
<keyword evidence="5" id="KW-0175">Coiled coil</keyword>
<dbReference type="GO" id="GO:0032051">
    <property type="term" value="F:clathrin light chain binding"/>
    <property type="evidence" value="ECO:0007669"/>
    <property type="project" value="TreeGrafter"/>
</dbReference>
<evidence type="ECO:0000256" key="1">
    <source>
        <dbReference type="ARBA" id="ARBA00004496"/>
    </source>
</evidence>
<comment type="subcellular location">
    <subcellularLocation>
        <location evidence="1">Cytoplasm</location>
    </subcellularLocation>
</comment>
<feature type="coiled-coil region" evidence="5">
    <location>
        <begin position="477"/>
        <end position="762"/>
    </location>
</feature>
<dbReference type="Gene3D" id="1.25.40.90">
    <property type="match status" value="1"/>
</dbReference>
<dbReference type="Pfam" id="PF01608">
    <property type="entry name" value="I_LWEQ"/>
    <property type="match status" value="1"/>
</dbReference>
<evidence type="ECO:0000256" key="4">
    <source>
        <dbReference type="ARBA" id="ARBA00023203"/>
    </source>
</evidence>
<comment type="caution">
    <text evidence="9">The sequence shown here is derived from an EMBL/GenBank/DDBJ whole genome shotgun (WGS) entry which is preliminary data.</text>
</comment>
<dbReference type="SMART" id="SM00273">
    <property type="entry name" value="ENTH"/>
    <property type="match status" value="1"/>
</dbReference>
<dbReference type="InterPro" id="IPR030224">
    <property type="entry name" value="Sla2_fam"/>
</dbReference>
<dbReference type="InterPro" id="IPR013809">
    <property type="entry name" value="ENTH"/>
</dbReference>
<evidence type="ECO:0000259" key="7">
    <source>
        <dbReference type="PROSITE" id="PS50942"/>
    </source>
</evidence>